<accession>A0AAV9ZGR6</accession>
<evidence type="ECO:0000313" key="3">
    <source>
        <dbReference type="Proteomes" id="UP001362999"/>
    </source>
</evidence>
<name>A0AAV9ZGR6_9AGAR</name>
<evidence type="ECO:0000313" key="2">
    <source>
        <dbReference type="EMBL" id="KAK6981503.1"/>
    </source>
</evidence>
<comment type="caution">
    <text evidence="2">The sequence shown here is derived from an EMBL/GenBank/DDBJ whole genome shotgun (WGS) entry which is preliminary data.</text>
</comment>
<reference evidence="2 3" key="1">
    <citation type="journal article" date="2024" name="J Genomics">
        <title>Draft genome sequencing and assembly of Favolaschia claudopus CIRM-BRFM 2984 isolated from oak limbs.</title>
        <authorList>
            <person name="Navarro D."/>
            <person name="Drula E."/>
            <person name="Chaduli D."/>
            <person name="Cazenave R."/>
            <person name="Ahrendt S."/>
            <person name="Wang J."/>
            <person name="Lipzen A."/>
            <person name="Daum C."/>
            <person name="Barry K."/>
            <person name="Grigoriev I.V."/>
            <person name="Favel A."/>
            <person name="Rosso M.N."/>
            <person name="Martin F."/>
        </authorList>
    </citation>
    <scope>NUCLEOTIDE SEQUENCE [LARGE SCALE GENOMIC DNA]</scope>
    <source>
        <strain evidence="2 3">CIRM-BRFM 2984</strain>
    </source>
</reference>
<dbReference type="AlphaFoldDB" id="A0AAV9ZGR6"/>
<keyword evidence="3" id="KW-1185">Reference proteome</keyword>
<feature type="signal peptide" evidence="1">
    <location>
        <begin position="1"/>
        <end position="20"/>
    </location>
</feature>
<gene>
    <name evidence="2" type="ORF">R3P38DRAFT_415200</name>
</gene>
<dbReference type="Proteomes" id="UP001362999">
    <property type="component" value="Unassembled WGS sequence"/>
</dbReference>
<protein>
    <submittedName>
        <fullName evidence="2">Uncharacterized protein</fullName>
    </submittedName>
</protein>
<sequence>MVSTYLSTLVTIALALSATAAPARRAAAAAAATAANPQALQSSLTVDPSVIQTTDDGQNPPVDGQSAADTSKNNFANFCALGLPATPLTNGLQITTGSCNPIPIGNIPSTDSMPSSKFQSPKNLDVIASGQTFTITLATKNIQLGTFTNAQKTYFANPQKLNAQGAIIGHTHIVMESIGSLTTTTLTDPKTFFFFKGVNDAQDAQGNVNVDVTGGVTPGVYRMCTIVSSATHQPAIVPVAQHGSLDDCVYPLLQRVRTVAFHKAASNRALRTRERAGSKLMFDSVSF</sequence>
<dbReference type="EMBL" id="JAWWNJ010000149">
    <property type="protein sequence ID" value="KAK6981503.1"/>
    <property type="molecule type" value="Genomic_DNA"/>
</dbReference>
<dbReference type="InterPro" id="IPR053216">
    <property type="entry name" value="Appressorial_penetr-assoc"/>
</dbReference>
<feature type="chain" id="PRO_5044012903" evidence="1">
    <location>
        <begin position="21"/>
        <end position="287"/>
    </location>
</feature>
<dbReference type="PANTHER" id="PTHR34587">
    <property type="entry name" value="VWFA DOMAIN-CONTAINING PROTEIN"/>
    <property type="match status" value="1"/>
</dbReference>
<keyword evidence="1" id="KW-0732">Signal</keyword>
<dbReference type="PANTHER" id="PTHR34587:SF2">
    <property type="entry name" value="G-PROTEIN COUPLED RECEPTORS FAMILY 1 PROFILE DOMAIN-CONTAINING PROTEIN"/>
    <property type="match status" value="1"/>
</dbReference>
<evidence type="ECO:0000256" key="1">
    <source>
        <dbReference type="SAM" id="SignalP"/>
    </source>
</evidence>
<proteinExistence type="predicted"/>
<organism evidence="2 3">
    <name type="scientific">Favolaschia claudopus</name>
    <dbReference type="NCBI Taxonomy" id="2862362"/>
    <lineage>
        <taxon>Eukaryota</taxon>
        <taxon>Fungi</taxon>
        <taxon>Dikarya</taxon>
        <taxon>Basidiomycota</taxon>
        <taxon>Agaricomycotina</taxon>
        <taxon>Agaricomycetes</taxon>
        <taxon>Agaricomycetidae</taxon>
        <taxon>Agaricales</taxon>
        <taxon>Marasmiineae</taxon>
        <taxon>Mycenaceae</taxon>
        <taxon>Favolaschia</taxon>
    </lineage>
</organism>